<evidence type="ECO:0000313" key="4">
    <source>
        <dbReference type="Proteomes" id="UP000019491"/>
    </source>
</evidence>
<evidence type="ECO:0000256" key="1">
    <source>
        <dbReference type="ARBA" id="ARBA00005254"/>
    </source>
</evidence>
<dbReference type="OrthoDB" id="9801735at2"/>
<dbReference type="Proteomes" id="UP000019491">
    <property type="component" value="Unassembled WGS sequence"/>
</dbReference>
<name>X0Q9R6_RHOWR</name>
<feature type="domain" description="MaoC-like" evidence="2">
    <location>
        <begin position="14"/>
        <end position="114"/>
    </location>
</feature>
<proteinExistence type="inferred from homology"/>
<dbReference type="InterPro" id="IPR002539">
    <property type="entry name" value="MaoC-like_dom"/>
</dbReference>
<dbReference type="PANTHER" id="PTHR42993:SF1">
    <property type="entry name" value="MAOC-LIKE DEHYDRATASE DOMAIN-CONTAINING PROTEIN"/>
    <property type="match status" value="1"/>
</dbReference>
<comment type="caution">
    <text evidence="3">The sequence shown here is derived from an EMBL/GenBank/DDBJ whole genome shotgun (WGS) entry which is preliminary data.</text>
</comment>
<dbReference type="InterPro" id="IPR029069">
    <property type="entry name" value="HotDog_dom_sf"/>
</dbReference>
<dbReference type="InterPro" id="IPR039375">
    <property type="entry name" value="NodN-like"/>
</dbReference>
<dbReference type="CDD" id="cd03450">
    <property type="entry name" value="NodN"/>
    <property type="match status" value="1"/>
</dbReference>
<dbReference type="Pfam" id="PF01575">
    <property type="entry name" value="MaoC_dehydratas"/>
    <property type="match status" value="1"/>
</dbReference>
<comment type="similarity">
    <text evidence="1">Belongs to the enoyl-CoA hydratase/isomerase family.</text>
</comment>
<dbReference type="RefSeq" id="WP_037238423.1">
    <property type="nucleotide sequence ID" value="NZ_BAWF01000052.1"/>
</dbReference>
<reference evidence="3 4" key="1">
    <citation type="submission" date="2014-02" db="EMBL/GenBank/DDBJ databases">
        <title>Whole genome shotgun sequence of Rhodococcus wratislaviensis NBRC 100605.</title>
        <authorList>
            <person name="Hosoyama A."/>
            <person name="Tsuchikane K."/>
            <person name="Yoshida I."/>
            <person name="Ohji S."/>
            <person name="Ichikawa N."/>
            <person name="Yamazoe A."/>
            <person name="Fujita N."/>
        </authorList>
    </citation>
    <scope>NUCLEOTIDE SEQUENCE [LARGE SCALE GENOMIC DNA]</scope>
    <source>
        <strain evidence="3 4">NBRC 100605</strain>
    </source>
</reference>
<accession>X0Q9R6</accession>
<sequence>MTHFAGLDALRASVDADLGTSRWIDIDQARIDSFADTTEDRQWIHTDPKAAAQGPFGTTIAHGFMTLSLVAAFLEDLMVVDGIGMAVNYGLNKVRFPAPVPVGSRVRARGRVLTVDEIPGGLQTTVLITIERDGSDKPVCVAESVSRFLAPVADTVPEHL</sequence>
<gene>
    <name evidence="3" type="ORF">RW1_052_00440</name>
</gene>
<keyword evidence="4" id="KW-1185">Reference proteome</keyword>
<organism evidence="3 4">
    <name type="scientific">Rhodococcus wratislaviensis NBRC 100605</name>
    <dbReference type="NCBI Taxonomy" id="1219028"/>
    <lineage>
        <taxon>Bacteria</taxon>
        <taxon>Bacillati</taxon>
        <taxon>Actinomycetota</taxon>
        <taxon>Actinomycetes</taxon>
        <taxon>Mycobacteriales</taxon>
        <taxon>Nocardiaceae</taxon>
        <taxon>Rhodococcus</taxon>
    </lineage>
</organism>
<dbReference type="PANTHER" id="PTHR42993">
    <property type="entry name" value="MAOC-LIKE DEHYDRATASE DOMAIN-CONTAINING PROTEIN"/>
    <property type="match status" value="1"/>
</dbReference>
<protein>
    <submittedName>
        <fullName evidence="3">Putative enoyl-CoA hydratase</fullName>
    </submittedName>
</protein>
<dbReference type="Gene3D" id="3.10.129.10">
    <property type="entry name" value="Hotdog Thioesterase"/>
    <property type="match status" value="1"/>
</dbReference>
<dbReference type="EMBL" id="BAWF01000052">
    <property type="protein sequence ID" value="GAF48337.1"/>
    <property type="molecule type" value="Genomic_DNA"/>
</dbReference>
<evidence type="ECO:0000259" key="2">
    <source>
        <dbReference type="Pfam" id="PF01575"/>
    </source>
</evidence>
<dbReference type="SUPFAM" id="SSF54637">
    <property type="entry name" value="Thioesterase/thiol ester dehydrase-isomerase"/>
    <property type="match status" value="1"/>
</dbReference>
<dbReference type="AlphaFoldDB" id="X0Q9R6"/>
<evidence type="ECO:0000313" key="3">
    <source>
        <dbReference type="EMBL" id="GAF48337.1"/>
    </source>
</evidence>